<dbReference type="AlphaFoldDB" id="A0A8T1UTY5"/>
<evidence type="ECO:0000313" key="3">
    <source>
        <dbReference type="EMBL" id="KAG6967681.1"/>
    </source>
</evidence>
<evidence type="ECO:0000256" key="1">
    <source>
        <dbReference type="SAM" id="MobiDB-lite"/>
    </source>
</evidence>
<organism evidence="3 4">
    <name type="scientific">Phytophthora cactorum</name>
    <dbReference type="NCBI Taxonomy" id="29920"/>
    <lineage>
        <taxon>Eukaryota</taxon>
        <taxon>Sar</taxon>
        <taxon>Stramenopiles</taxon>
        <taxon>Oomycota</taxon>
        <taxon>Peronosporomycetes</taxon>
        <taxon>Peronosporales</taxon>
        <taxon>Peronosporaceae</taxon>
        <taxon>Phytophthora</taxon>
    </lineage>
</organism>
<feature type="transmembrane region" description="Helical" evidence="2">
    <location>
        <begin position="165"/>
        <end position="184"/>
    </location>
</feature>
<reference evidence="3" key="1">
    <citation type="submission" date="2021-01" db="EMBL/GenBank/DDBJ databases">
        <title>Phytophthora aleatoria, a newly-described species from Pinus radiata is distinct from Phytophthora cactorum isolates based on comparative genomics.</title>
        <authorList>
            <person name="Mcdougal R."/>
            <person name="Panda P."/>
            <person name="Williams N."/>
            <person name="Studholme D.J."/>
        </authorList>
    </citation>
    <scope>NUCLEOTIDE SEQUENCE</scope>
    <source>
        <strain evidence="3">NZFS 3830</strain>
    </source>
</reference>
<feature type="compositionally biased region" description="Basic and acidic residues" evidence="1">
    <location>
        <begin position="845"/>
        <end position="857"/>
    </location>
</feature>
<protein>
    <submittedName>
        <fullName evidence="3">Uncharacterized protein</fullName>
    </submittedName>
</protein>
<dbReference type="VEuPathDB" id="FungiDB:PC110_g5124"/>
<dbReference type="OrthoDB" id="91923at2759"/>
<dbReference type="VEuPathDB" id="FungiDB:PC110_g3525"/>
<keyword evidence="2" id="KW-1133">Transmembrane helix</keyword>
<proteinExistence type="predicted"/>
<comment type="caution">
    <text evidence="3">The sequence shown here is derived from an EMBL/GenBank/DDBJ whole genome shotgun (WGS) entry which is preliminary data.</text>
</comment>
<feature type="transmembrane region" description="Helical" evidence="2">
    <location>
        <begin position="117"/>
        <end position="141"/>
    </location>
</feature>
<sequence length="870" mass="98510">MYDVNLSDTNISFFWSWIDPLVMTPSKAPPISAGGTPYCLEIQRIFEIRQTVFSISPPGHTDVSILINPSVDNWDILKNAVSCEEQDSTWYPLEFEDTYTETEEYASSEFSPLSFRVYWTIFVGLHAFCGMYFATLALTYWKLPGTTFGRWLFFYDLGLDPEHDGAISIVHGVLAAIHFGYLLWMLGWSIRNRGLVFAVYNLFGSALENSTDQDERLTHRICSSYQVLIGLIGVDGPYFDLVLLCREVLETSLQTHQAYRMSQLLPRSQLNRSYIVLLVVNCWSTTIVHCFFRGSHTKRRFYAIVSDCILDLVTSVGISIALLALYLPDFDFVINDFPVHKWYEEVWVMHVVSEFQILLVTSWGDLAMRVLFALSMIMNMNNMKKLLSPTVANPVSVSKKRRFGINRRVSVLPRHPSLKDLNKTTEKPSRLRAVINVEEKLTQSLFFTWGVAILVLHLYAESISGPPQCRMQVKPWLISEPACSLLVLDCYHSKLTGTESEVVAQWSSFDPTTTTGVVIHHCPNLEVPDMLTKFSRLKLLKFYNSTITSWNESAAVSQTCHPNLIMLFFVRVTFPDGILPAGALSPDFPLGLADIEICHTNLRTLPEDLDSKWPQLASIYIEASDLTEVPPSLARLAPYDLSLAMNPITSIPSKLLEGGLTYLHIGATSISELPEHVHDVSALEQIRVDNTNVSFFWSWIDPVIESAGAVLSDVPTTIVASNTPYCSDLQRIFDGEEASFSAPQYEGQSKYLSEPSQENWITLKQAVECGEWPTILYPIESENKNSAYRFRDQFEDHTLIQQPFDRSGGSYKPNSTSKTNRDIQAHTTQGFLQRSKNNNSNIIGREIRRPRDRRGEGRSILGSRTCKNYP</sequence>
<dbReference type="EMBL" id="JAENGZ010000138">
    <property type="protein sequence ID" value="KAG6967681.1"/>
    <property type="molecule type" value="Genomic_DNA"/>
</dbReference>
<dbReference type="Proteomes" id="UP000688947">
    <property type="component" value="Unassembled WGS sequence"/>
</dbReference>
<name>A0A8T1UTY5_9STRA</name>
<gene>
    <name evidence="3" type="ORF">JG687_00004146</name>
</gene>
<evidence type="ECO:0000256" key="2">
    <source>
        <dbReference type="SAM" id="Phobius"/>
    </source>
</evidence>
<keyword evidence="2" id="KW-0472">Membrane</keyword>
<evidence type="ECO:0000313" key="4">
    <source>
        <dbReference type="Proteomes" id="UP000688947"/>
    </source>
</evidence>
<keyword evidence="2" id="KW-0812">Transmembrane</keyword>
<feature type="region of interest" description="Disordered" evidence="1">
    <location>
        <begin position="837"/>
        <end position="870"/>
    </location>
</feature>
<accession>A0A8T1UTY5</accession>
<feature type="transmembrane region" description="Helical" evidence="2">
    <location>
        <begin position="304"/>
        <end position="327"/>
    </location>
</feature>